<dbReference type="CDD" id="cd18914">
    <property type="entry name" value="bHLH_AtORG2_like"/>
    <property type="match status" value="1"/>
</dbReference>
<dbReference type="Gene3D" id="4.10.280.10">
    <property type="entry name" value="Helix-loop-helix DNA-binding domain"/>
    <property type="match status" value="1"/>
</dbReference>
<keyword evidence="3" id="KW-0238">DNA-binding</keyword>
<dbReference type="PANTHER" id="PTHR13935">
    <property type="entry name" value="ACHAETE-SCUTE TRANSCRIPTION FACTOR-RELATED"/>
    <property type="match status" value="1"/>
</dbReference>
<dbReference type="EMBL" id="KP257532">
    <property type="protein sequence ID" value="AKN09634.1"/>
    <property type="molecule type" value="mRNA"/>
</dbReference>
<evidence type="ECO:0000256" key="7">
    <source>
        <dbReference type="SAM" id="MobiDB-lite"/>
    </source>
</evidence>
<evidence type="ECO:0000256" key="2">
    <source>
        <dbReference type="ARBA" id="ARBA00023015"/>
    </source>
</evidence>
<reference evidence="9" key="1">
    <citation type="submission" date="2014-12" db="EMBL/GenBank/DDBJ databases">
        <title>Genome-wide characterization and analysis of bHLH transcription factors related to tanshinones biosynthesis in Salvia miltiorrhiza.</title>
        <authorList>
            <person name="Zhang X."/>
            <person name="Song J."/>
        </authorList>
    </citation>
    <scope>NUCLEOTIDE SEQUENCE</scope>
</reference>
<evidence type="ECO:0000259" key="8">
    <source>
        <dbReference type="PROSITE" id="PS50888"/>
    </source>
</evidence>
<dbReference type="SUPFAM" id="SSF47459">
    <property type="entry name" value="HLH, helix-loop-helix DNA-binding domain"/>
    <property type="match status" value="1"/>
</dbReference>
<dbReference type="AlphaFoldDB" id="A0A0H3YB58"/>
<protein>
    <submittedName>
        <fullName evidence="9">Basic helix-loop-helix transcription factor</fullName>
    </submittedName>
</protein>
<dbReference type="InterPro" id="IPR011598">
    <property type="entry name" value="bHLH_dom"/>
</dbReference>
<evidence type="ECO:0000256" key="4">
    <source>
        <dbReference type="ARBA" id="ARBA00023163"/>
    </source>
</evidence>
<organism evidence="9">
    <name type="scientific">Salvia miltiorrhiza</name>
    <name type="common">Chinese sage</name>
    <dbReference type="NCBI Taxonomy" id="226208"/>
    <lineage>
        <taxon>Eukaryota</taxon>
        <taxon>Viridiplantae</taxon>
        <taxon>Streptophyta</taxon>
        <taxon>Embryophyta</taxon>
        <taxon>Tracheophyta</taxon>
        <taxon>Spermatophyta</taxon>
        <taxon>Magnoliopsida</taxon>
        <taxon>eudicotyledons</taxon>
        <taxon>Gunneridae</taxon>
        <taxon>Pentapetalae</taxon>
        <taxon>asterids</taxon>
        <taxon>lamiids</taxon>
        <taxon>Lamiales</taxon>
        <taxon>Lamiaceae</taxon>
        <taxon>Nepetoideae</taxon>
        <taxon>Mentheae</taxon>
        <taxon>Salviinae</taxon>
        <taxon>Salvia</taxon>
        <taxon>Salvia incertae sedis</taxon>
    </lineage>
</organism>
<keyword evidence="5" id="KW-0539">Nucleus</keyword>
<dbReference type="GO" id="GO:0000977">
    <property type="term" value="F:RNA polymerase II transcription regulatory region sequence-specific DNA binding"/>
    <property type="evidence" value="ECO:0007669"/>
    <property type="project" value="TreeGrafter"/>
</dbReference>
<feature type="coiled-coil region" evidence="6">
    <location>
        <begin position="94"/>
        <end position="121"/>
    </location>
</feature>
<evidence type="ECO:0000256" key="3">
    <source>
        <dbReference type="ARBA" id="ARBA00023125"/>
    </source>
</evidence>
<dbReference type="Pfam" id="PF00010">
    <property type="entry name" value="HLH"/>
    <property type="match status" value="1"/>
</dbReference>
<dbReference type="GO" id="GO:0046983">
    <property type="term" value="F:protein dimerization activity"/>
    <property type="evidence" value="ECO:0007669"/>
    <property type="project" value="InterPro"/>
</dbReference>
<keyword evidence="4" id="KW-0804">Transcription</keyword>
<dbReference type="InterPro" id="IPR036638">
    <property type="entry name" value="HLH_DNA-bd_sf"/>
</dbReference>
<evidence type="ECO:0000256" key="5">
    <source>
        <dbReference type="ARBA" id="ARBA00023242"/>
    </source>
</evidence>
<comment type="subcellular location">
    <subcellularLocation>
        <location evidence="1">Nucleus</location>
    </subcellularLocation>
</comment>
<dbReference type="InterPro" id="IPR015660">
    <property type="entry name" value="MASH1/Ascl1a-like"/>
</dbReference>
<feature type="domain" description="BHLH" evidence="8">
    <location>
        <begin position="52"/>
        <end position="104"/>
    </location>
</feature>
<feature type="region of interest" description="Disordered" evidence="7">
    <location>
        <begin position="217"/>
        <end position="262"/>
    </location>
</feature>
<name>A0A0H3YB58_SALMI</name>
<dbReference type="PANTHER" id="PTHR13935:SF106">
    <property type="entry name" value="ACHAETE-SCUTE COMPLEX PROTEIN T5-RELATED"/>
    <property type="match status" value="1"/>
</dbReference>
<accession>A0A0H3YB58</accession>
<evidence type="ECO:0000313" key="9">
    <source>
        <dbReference type="EMBL" id="AKN09634.1"/>
    </source>
</evidence>
<keyword evidence="2" id="KW-0805">Transcription regulation</keyword>
<sequence>MFPISSDGVSEDPSIFLELEDLLADCPIPQGNQNTEKKRPRKFASTRSQDDSKKTAHKFIEKQRRQEMTALYASLRSLLPLQYVKGKRAVSDHMHQAVNYVNDMKMNIEQLQKRRDKLRNITTSAAADDDGDPNTTVNGHDCVKITLFRDGIEILITHSPNDNIFPLSKVLADLLDRQLNVVHCVSTTTSHSTFLQTIHIEVATENVAVPAGFERERGATSGSAAQPLFPGEEGHRRPPLFPLSPKLGAASLKSPPPSEPETLRYRLPQIAASL</sequence>
<feature type="region of interest" description="Disordered" evidence="7">
    <location>
        <begin position="27"/>
        <end position="56"/>
    </location>
</feature>
<evidence type="ECO:0000256" key="1">
    <source>
        <dbReference type="ARBA" id="ARBA00004123"/>
    </source>
</evidence>
<dbReference type="GO" id="GO:0090575">
    <property type="term" value="C:RNA polymerase II transcription regulator complex"/>
    <property type="evidence" value="ECO:0007669"/>
    <property type="project" value="TreeGrafter"/>
</dbReference>
<proteinExistence type="evidence at transcript level"/>
<evidence type="ECO:0000256" key="6">
    <source>
        <dbReference type="SAM" id="Coils"/>
    </source>
</evidence>
<keyword evidence="6" id="KW-0175">Coiled coil</keyword>
<dbReference type="GO" id="GO:0000981">
    <property type="term" value="F:DNA-binding transcription factor activity, RNA polymerase II-specific"/>
    <property type="evidence" value="ECO:0007669"/>
    <property type="project" value="TreeGrafter"/>
</dbReference>
<dbReference type="PROSITE" id="PS50888">
    <property type="entry name" value="BHLH"/>
    <property type="match status" value="1"/>
</dbReference>